<evidence type="ECO:0000256" key="3">
    <source>
        <dbReference type="SAM" id="MobiDB-lite"/>
    </source>
</evidence>
<proteinExistence type="predicted"/>
<dbReference type="GO" id="GO:0005525">
    <property type="term" value="F:GTP binding"/>
    <property type="evidence" value="ECO:0007669"/>
    <property type="project" value="UniProtKB-KW"/>
</dbReference>
<feature type="compositionally biased region" description="Polar residues" evidence="3">
    <location>
        <begin position="415"/>
        <end position="424"/>
    </location>
</feature>
<dbReference type="InterPro" id="IPR024156">
    <property type="entry name" value="Small_GTPase_ARF"/>
</dbReference>
<dbReference type="Proteomes" id="UP000037904">
    <property type="component" value="Unassembled WGS sequence"/>
</dbReference>
<feature type="region of interest" description="Disordered" evidence="3">
    <location>
        <begin position="724"/>
        <end position="792"/>
    </location>
</feature>
<feature type="compositionally biased region" description="Basic and acidic residues" evidence="3">
    <location>
        <begin position="440"/>
        <end position="450"/>
    </location>
</feature>
<dbReference type="GO" id="GO:0003924">
    <property type="term" value="F:GTPase activity"/>
    <property type="evidence" value="ECO:0007669"/>
    <property type="project" value="InterPro"/>
</dbReference>
<dbReference type="AlphaFoldDB" id="A0A0M9ETF4"/>
<feature type="compositionally biased region" description="Polar residues" evidence="3">
    <location>
        <begin position="454"/>
        <end position="483"/>
    </location>
</feature>
<feature type="region of interest" description="Disordered" evidence="3">
    <location>
        <begin position="178"/>
        <end position="197"/>
    </location>
</feature>
<dbReference type="PANTHER" id="PTHR11711">
    <property type="entry name" value="ADP RIBOSYLATION FACTOR-RELATED"/>
    <property type="match status" value="1"/>
</dbReference>
<sequence length="1168" mass="130945">MPHLDSLRGTYLLTVNVLILEHRHYFQNARGIIFLVDFDDRNRVIEAREELQRMLNEDKLCDSILLVFQQAGSSYTSQPLECLNSSSNPQPHIMPFMDGYSEFYITCNPPLLPNGVSSVIEDATNDLGQVIIEILYEPETAWFKFISAVQDQPTITCWMYKRLEQLLEAEVGLVNEDEDYEDQDDASRPDPKARPDVQVVTQTPRVIPYPVFQHTRVDNIEQYDDFRYPDHMKHLSHKRTWQSPKGLEGVTVSQILSKFEPLLPASLGPSGVEKLGELTKCQISYNLRGSLLYIGSEQGVRALDAVTEKLNTLASLMDSPSATTSHFIYAVKQEPARVCYVWTTHIGLSKLTYVDPECSNLEEEYKRIAGAVTLRIGIANNNGLLIPDSTTYPTGPIASKRKQTDFHPFEGYTYGNKQSGTTAVKDQKRPLQCFQTRQPETSRKATKPVEKQPPTATKSVQAAPSRCAASTANEPVGKTSPSHSSRRKPKTLSGSKSIRAGSFPSNSPPLRKGKDKLKSLRQSRESVAMWLGDIKPDEPLEPPNELAEYEDAEPCLVPSQTAEDLHEPKYPQLIEDQDSCRLEEGSGQRTLVSGEQNCLKQPRLGSNLSQKPTTLHNVPKPGMLGTETVHRQQEDPPNQQIMRPTGQNLMDMLDEPISTPVLIPDQAAVPSYGAETTRSPQVTHSEVVFGKQSDELKRLFNTMNQKAAPELSWADIASKKNASIKEKDDTDFGQNVRVTDGRPLNRESETMEPVPTEKPAVQRASNSGLVHKERQQTTPSKKKHQESQYEVPVSTTRVVPGMDAPAITLDNEESVKVIFQSEKKLHDLLEVFQAVPGRVSVQAKFGRVCIKGIPPAEVYLSPSPNGPFESIGAKAKYLNDNNPHVEFHPILTTSATEANLIPQMVGGRTSWVLREKWVYYEFLCVEENENHPPKWLVVNVDADTFTHECLPLSQEISQAFIHCTQHAWDVKLSVLHRDVAQVTEDFEKFAACLVQSLDIKTNEIGEIVIYAEPKDATKWRVDRVRVYHEAKYRNGAKGPSCLTTTMVRVVERFPNGTKKLYKGQLVPVALPGSGRVGQWFEAMISSVRAEEELQENIGLELGDKTTWSPDGLERHGAFRAICEPAIRMVRQMDPVGNSNANGHGIQTDQPFFDVVEDSRKRAKNYSYW</sequence>
<feature type="compositionally biased region" description="Basic and acidic residues" evidence="3">
    <location>
        <begin position="185"/>
        <end position="195"/>
    </location>
</feature>
<dbReference type="SUPFAM" id="SSF52540">
    <property type="entry name" value="P-loop containing nucleoside triphosphate hydrolases"/>
    <property type="match status" value="1"/>
</dbReference>
<organism evidence="4 5">
    <name type="scientific">Fusarium langsethiae</name>
    <dbReference type="NCBI Taxonomy" id="179993"/>
    <lineage>
        <taxon>Eukaryota</taxon>
        <taxon>Fungi</taxon>
        <taxon>Dikarya</taxon>
        <taxon>Ascomycota</taxon>
        <taxon>Pezizomycotina</taxon>
        <taxon>Sordariomycetes</taxon>
        <taxon>Hypocreomycetidae</taxon>
        <taxon>Hypocreales</taxon>
        <taxon>Nectriaceae</taxon>
        <taxon>Fusarium</taxon>
    </lineage>
</organism>
<feature type="compositionally biased region" description="Basic and acidic residues" evidence="3">
    <location>
        <begin position="739"/>
        <end position="749"/>
    </location>
</feature>
<evidence type="ECO:0000256" key="2">
    <source>
        <dbReference type="ARBA" id="ARBA00023134"/>
    </source>
</evidence>
<comment type="caution">
    <text evidence="4">The sequence shown here is derived from an EMBL/GenBank/DDBJ whole genome shotgun (WGS) entry which is preliminary data.</text>
</comment>
<reference evidence="4 5" key="1">
    <citation type="submission" date="2015-04" db="EMBL/GenBank/DDBJ databases">
        <title>The draft genome sequence of Fusarium langsethiae, a T-2/HT-2 mycotoxin producer.</title>
        <authorList>
            <person name="Lysoe E."/>
            <person name="Divon H.H."/>
            <person name="Terzi V."/>
            <person name="Orru L."/>
            <person name="Lamontanara A."/>
            <person name="Kolseth A.-K."/>
            <person name="Frandsen R.J."/>
            <person name="Nielsen K."/>
            <person name="Thrane U."/>
        </authorList>
    </citation>
    <scope>NUCLEOTIDE SEQUENCE [LARGE SCALE GENOMIC DNA]</scope>
    <source>
        <strain evidence="4 5">Fl201059</strain>
    </source>
</reference>
<evidence type="ECO:0000256" key="1">
    <source>
        <dbReference type="ARBA" id="ARBA00022741"/>
    </source>
</evidence>
<name>A0A0M9ETF4_FUSLA</name>
<feature type="region of interest" description="Disordered" evidence="3">
    <location>
        <begin position="408"/>
        <end position="523"/>
    </location>
</feature>
<dbReference type="OrthoDB" id="3439512at2759"/>
<keyword evidence="2" id="KW-0342">GTP-binding</keyword>
<dbReference type="Pfam" id="PF00025">
    <property type="entry name" value="Arf"/>
    <property type="match status" value="1"/>
</dbReference>
<dbReference type="InterPro" id="IPR027417">
    <property type="entry name" value="P-loop_NTPase"/>
</dbReference>
<keyword evidence="1" id="KW-0547">Nucleotide-binding</keyword>
<dbReference type="EMBL" id="JXCE01000217">
    <property type="protein sequence ID" value="KPA39126.1"/>
    <property type="molecule type" value="Genomic_DNA"/>
</dbReference>
<dbReference type="Gene3D" id="3.40.50.300">
    <property type="entry name" value="P-loop containing nucleotide triphosphate hydrolases"/>
    <property type="match status" value="1"/>
</dbReference>
<accession>A0A0M9ETF4</accession>
<evidence type="ECO:0000313" key="4">
    <source>
        <dbReference type="EMBL" id="KPA39126.1"/>
    </source>
</evidence>
<evidence type="ECO:0000313" key="5">
    <source>
        <dbReference type="Proteomes" id="UP000037904"/>
    </source>
</evidence>
<gene>
    <name evidence="4" type="ORF">FLAG1_08017</name>
</gene>
<dbReference type="InterPro" id="IPR006689">
    <property type="entry name" value="Small_GTPase_ARF/SAR"/>
</dbReference>
<keyword evidence="5" id="KW-1185">Reference proteome</keyword>
<protein>
    <submittedName>
        <fullName evidence="4">Uncharacterized protein</fullName>
    </submittedName>
</protein>